<dbReference type="NCBIfam" id="NF033516">
    <property type="entry name" value="transpos_IS3"/>
    <property type="match status" value="1"/>
</dbReference>
<dbReference type="Proteomes" id="UP001595693">
    <property type="component" value="Unassembled WGS sequence"/>
</dbReference>
<dbReference type="InterPro" id="IPR001584">
    <property type="entry name" value="Integrase_cat-core"/>
</dbReference>
<reference evidence="4" key="1">
    <citation type="journal article" date="2019" name="Int. J. Syst. Evol. Microbiol.">
        <title>The Global Catalogue of Microorganisms (GCM) 10K type strain sequencing project: providing services to taxonomists for standard genome sequencing and annotation.</title>
        <authorList>
            <consortium name="The Broad Institute Genomics Platform"/>
            <consortium name="The Broad Institute Genome Sequencing Center for Infectious Disease"/>
            <person name="Wu L."/>
            <person name="Ma J."/>
        </authorList>
    </citation>
    <scope>NUCLEOTIDE SEQUENCE [LARGE SCALE GENOMIC DNA]</scope>
    <source>
        <strain evidence="4">CCUG 2113</strain>
    </source>
</reference>
<evidence type="ECO:0000256" key="1">
    <source>
        <dbReference type="SAM" id="Coils"/>
    </source>
</evidence>
<dbReference type="Pfam" id="PF13276">
    <property type="entry name" value="HTH_21"/>
    <property type="match status" value="1"/>
</dbReference>
<dbReference type="EMBL" id="JBHSAJ010000026">
    <property type="protein sequence ID" value="MFC3934936.1"/>
    <property type="molecule type" value="Genomic_DNA"/>
</dbReference>
<feature type="coiled-coil region" evidence="1">
    <location>
        <begin position="48"/>
        <end position="75"/>
    </location>
</feature>
<accession>A0ABV8D8Y5</accession>
<evidence type="ECO:0000313" key="4">
    <source>
        <dbReference type="Proteomes" id="UP001595693"/>
    </source>
</evidence>
<dbReference type="InterPro" id="IPR002514">
    <property type="entry name" value="Transposase_8"/>
</dbReference>
<dbReference type="InterPro" id="IPR025948">
    <property type="entry name" value="HTH-like_dom"/>
</dbReference>
<keyword evidence="1" id="KW-0175">Coiled coil</keyword>
<dbReference type="InterPro" id="IPR012337">
    <property type="entry name" value="RNaseH-like_sf"/>
</dbReference>
<evidence type="ECO:0000259" key="2">
    <source>
        <dbReference type="PROSITE" id="PS50994"/>
    </source>
</evidence>
<evidence type="ECO:0000313" key="3">
    <source>
        <dbReference type="EMBL" id="MFC3934936.1"/>
    </source>
</evidence>
<proteinExistence type="predicted"/>
<gene>
    <name evidence="3" type="ORF">ACFOW3_09885</name>
</gene>
<keyword evidence="4" id="KW-1185">Reference proteome</keyword>
<dbReference type="PROSITE" id="PS50994">
    <property type="entry name" value="INTEGRASE"/>
    <property type="match status" value="1"/>
</dbReference>
<dbReference type="SUPFAM" id="SSF46689">
    <property type="entry name" value="Homeodomain-like"/>
    <property type="match status" value="1"/>
</dbReference>
<dbReference type="PANTHER" id="PTHR47515:SF1">
    <property type="entry name" value="BLR2054 PROTEIN"/>
    <property type="match status" value="1"/>
</dbReference>
<dbReference type="PANTHER" id="PTHR47515">
    <property type="entry name" value="LOW CALCIUM RESPONSE LOCUS PROTEIN T"/>
    <property type="match status" value="1"/>
</dbReference>
<dbReference type="Gene3D" id="3.30.420.10">
    <property type="entry name" value="Ribonuclease H-like superfamily/Ribonuclease H"/>
    <property type="match status" value="1"/>
</dbReference>
<dbReference type="SUPFAM" id="SSF53098">
    <property type="entry name" value="Ribonuclease H-like"/>
    <property type="match status" value="1"/>
</dbReference>
<organism evidence="3 4">
    <name type="scientific">Acidovorax facilis</name>
    <dbReference type="NCBI Taxonomy" id="12917"/>
    <lineage>
        <taxon>Bacteria</taxon>
        <taxon>Pseudomonadati</taxon>
        <taxon>Pseudomonadota</taxon>
        <taxon>Betaproteobacteria</taxon>
        <taxon>Burkholderiales</taxon>
        <taxon>Comamonadaceae</taxon>
        <taxon>Acidovorax</taxon>
    </lineage>
</organism>
<dbReference type="Pfam" id="PF13683">
    <property type="entry name" value="rve_3"/>
    <property type="match status" value="1"/>
</dbReference>
<dbReference type="InterPro" id="IPR036397">
    <property type="entry name" value="RNaseH_sf"/>
</dbReference>
<dbReference type="InterPro" id="IPR048020">
    <property type="entry name" value="Transpos_IS3"/>
</dbReference>
<name>A0ABV8D8Y5_9BURK</name>
<dbReference type="Pfam" id="PF01527">
    <property type="entry name" value="HTH_Tnp_1"/>
    <property type="match status" value="1"/>
</dbReference>
<dbReference type="RefSeq" id="WP_369801336.1">
    <property type="nucleotide sequence ID" value="NZ_JAMXAX010000003.1"/>
</dbReference>
<dbReference type="InterPro" id="IPR009057">
    <property type="entry name" value="Homeodomain-like_sf"/>
</dbReference>
<sequence>MRKSRFSEEQMVKILREADKAPVAEVSKKHGVSEQTIYTWRKRFGAMNADEVKRLRQLEVENARLKKMLAERDLEIDVMKEIAFKKMVSTCARRAQVLLAEGKGLSRRRACALLKVSRSCLGYVSRLDVRDWPVIEQMQKLAGQYPRYGYRRIRIFLRRAGLSLSIGRTWRLWTKAGLQVPRKRPRRRVASQRDHVQRAPAANHVWAYDFVFDTCANSQKLKCLTVIDEHTREALAIDVAGSIRSERVVEILSRLISERGAPKFLRSDNGPEFVSTRLLQWAADKGLQMALSQPGKPWQNGTDESFNGKFRDECLSMEYFRNRTEARVVIEQWRRHYNAVRPHSALGYLTPAQFVESMSGKDHEATSLK</sequence>
<feature type="domain" description="Integrase catalytic" evidence="2">
    <location>
        <begin position="196"/>
        <end position="359"/>
    </location>
</feature>
<protein>
    <submittedName>
        <fullName evidence="3">IS3 family transposase</fullName>
    </submittedName>
</protein>
<comment type="caution">
    <text evidence="3">The sequence shown here is derived from an EMBL/GenBank/DDBJ whole genome shotgun (WGS) entry which is preliminary data.</text>
</comment>